<dbReference type="AlphaFoldDB" id="A0A4R4FE85"/>
<keyword evidence="3" id="KW-0472">Membrane</keyword>
<evidence type="ECO:0000256" key="1">
    <source>
        <dbReference type="SAM" id="Coils"/>
    </source>
</evidence>
<keyword evidence="3" id="KW-1133">Transmembrane helix</keyword>
<evidence type="ECO:0000256" key="3">
    <source>
        <dbReference type="SAM" id="Phobius"/>
    </source>
</evidence>
<comment type="caution">
    <text evidence="4">The sequence shown here is derived from an EMBL/GenBank/DDBJ whole genome shotgun (WGS) entry which is preliminary data.</text>
</comment>
<keyword evidence="5" id="KW-1185">Reference proteome</keyword>
<feature type="compositionally biased region" description="Polar residues" evidence="2">
    <location>
        <begin position="87"/>
        <end position="103"/>
    </location>
</feature>
<feature type="transmembrane region" description="Helical" evidence="3">
    <location>
        <begin position="781"/>
        <end position="804"/>
    </location>
</feature>
<evidence type="ECO:0008006" key="6">
    <source>
        <dbReference type="Google" id="ProtNLM"/>
    </source>
</evidence>
<proteinExistence type="predicted"/>
<dbReference type="RefSeq" id="WP_132277352.1">
    <property type="nucleotide sequence ID" value="NZ_JAOBST010000013.1"/>
</dbReference>
<dbReference type="Proteomes" id="UP000295710">
    <property type="component" value="Unassembled WGS sequence"/>
</dbReference>
<name>A0A4R4FE85_9FIRM</name>
<keyword evidence="3" id="KW-0812">Transmembrane</keyword>
<organism evidence="4 5">
    <name type="scientific">Extibacter muris</name>
    <dbReference type="NCBI Taxonomy" id="1796622"/>
    <lineage>
        <taxon>Bacteria</taxon>
        <taxon>Bacillati</taxon>
        <taxon>Bacillota</taxon>
        <taxon>Clostridia</taxon>
        <taxon>Lachnospirales</taxon>
        <taxon>Lachnospiraceae</taxon>
        <taxon>Extibacter</taxon>
    </lineage>
</organism>
<feature type="transmembrane region" description="Helical" evidence="3">
    <location>
        <begin position="737"/>
        <end position="761"/>
    </location>
</feature>
<gene>
    <name evidence="4" type="ORF">E1963_09240</name>
</gene>
<feature type="coiled-coil region" evidence="1">
    <location>
        <begin position="130"/>
        <end position="164"/>
    </location>
</feature>
<evidence type="ECO:0000256" key="2">
    <source>
        <dbReference type="SAM" id="MobiDB-lite"/>
    </source>
</evidence>
<reference evidence="4 5" key="1">
    <citation type="journal article" date="2016" name="Nat. Microbiol.">
        <title>The Mouse Intestinal Bacterial Collection (miBC) provides host-specific insight into cultured diversity and functional potential of the gut microbiota.</title>
        <authorList>
            <person name="Lagkouvardos I."/>
            <person name="Pukall R."/>
            <person name="Abt B."/>
            <person name="Foesel B.U."/>
            <person name="Meier-Kolthoff J.P."/>
            <person name="Kumar N."/>
            <person name="Bresciani A."/>
            <person name="Martinez I."/>
            <person name="Just S."/>
            <person name="Ziegler C."/>
            <person name="Brugiroux S."/>
            <person name="Garzetti D."/>
            <person name="Wenning M."/>
            <person name="Bui T.P."/>
            <person name="Wang J."/>
            <person name="Hugenholtz F."/>
            <person name="Plugge C.M."/>
            <person name="Peterson D.A."/>
            <person name="Hornef M.W."/>
            <person name="Baines J.F."/>
            <person name="Smidt H."/>
            <person name="Walter J."/>
            <person name="Kristiansen K."/>
            <person name="Nielsen H.B."/>
            <person name="Haller D."/>
            <person name="Overmann J."/>
            <person name="Stecher B."/>
            <person name="Clavel T."/>
        </authorList>
    </citation>
    <scope>NUCLEOTIDE SEQUENCE [LARGE SCALE GENOMIC DNA]</scope>
    <source>
        <strain evidence="4 5">DSM 28560</strain>
    </source>
</reference>
<sequence>MANDSIGKVSLDMEIQSDLDKQIRTAATNIGKQIENALNKSGVDTRLTKLFDGAAKALNNNLKKTMDNLSKQIDSYLRKLTQVQMPTVKAPQSVTPPKSTGPSVQAPRGPPVSAPKVKIDFNSDVAKSQMETIESEMDLTESRIRELNQKLAELQNLYDQTFNAQKKNKLKEEIFKTESSVVRLVKKMDTLGLKYSEIESKLASLSATNTDTVRMFSGMKLNIPTKNIAPAVSQVSGLNDSIAKISQSTAATSTPLQNMSQMLKRTFSVDGVRTLGDALKTLQPRVKTTSKSFSSLIPKIHLFNRAAKTARGGNDYFKNGLAGTLKQMFKWMIILPMLVKGITAMARSLYQSLQTNKQFSTSLAQIKTNLMVAFTPIYQAILPAINTLMSALSKATAYIASFISQLFGKTYQQSFNATQGLISAKDAMGAYGSSTKAATKAAEKFNRTLAGFDKIEKLDTQSDGADTDGVESSAPGLAQPSIDAAVLDSSTMPWVKKFKDVLSRIFQPFKEAWAAEGQNTINAMKNALNGILGLVRSIGKSFLEVWTNGTGTLVLINILQIFQGIFNLIGNIAVGLDEAWNKNNTGTAIVQALFDILNAILGTINHIISATVEWAAKLDFSPLLVSVQTLLEAIAPFTETIGAGLYWFWEKVLLPIAGWAMQTAVPTFLDMLSAALDALNSVLQALQPLGVWLLDNLLKPLGEWAGDVFIGAMKIITDLLKKFSDWCSEHQTTVQNIALAIGSFAAVITAGDVISGIMTFISSIGGISGALTTLGGGITTIVAALGGPLTIAIGAAIAIGLLLWKNWDTISAKAKEVWEFVKTKFQEFSDFLANVFVHDWTAEFGIIGEVINGWLKNVSNVWNSVKSIFGGIIDFISGVFSGNWKKAWGGIKDTFKGMWDLMVSIIKSPINLIIGAINGLVKGVVSGLNLVIGALNKLSFDIPDWVPKYGGKKFGFDISKITAPRIPYLAQGGYVKANTPQLAMIGDNKRHGEIVAPEDKMQAMVDAAVKAATGNGISKAELESIINYAVTRIVAAILQSGAEFDSDMFLAMARKKQKELDYRYSLQG</sequence>
<keyword evidence="1" id="KW-0175">Coiled coil</keyword>
<evidence type="ECO:0000313" key="5">
    <source>
        <dbReference type="Proteomes" id="UP000295710"/>
    </source>
</evidence>
<dbReference type="EMBL" id="SMMX01000006">
    <property type="protein sequence ID" value="TDA21934.1"/>
    <property type="molecule type" value="Genomic_DNA"/>
</dbReference>
<dbReference type="SUPFAM" id="SSF48371">
    <property type="entry name" value="ARM repeat"/>
    <property type="match status" value="1"/>
</dbReference>
<accession>A0A4R4FE85</accession>
<evidence type="ECO:0000313" key="4">
    <source>
        <dbReference type="EMBL" id="TDA21934.1"/>
    </source>
</evidence>
<protein>
    <recommendedName>
        <fullName evidence="6">Phage tail tape measure protein</fullName>
    </recommendedName>
</protein>
<dbReference type="InterPro" id="IPR016024">
    <property type="entry name" value="ARM-type_fold"/>
</dbReference>
<feature type="region of interest" description="Disordered" evidence="2">
    <location>
        <begin position="87"/>
        <end position="114"/>
    </location>
</feature>